<feature type="compositionally biased region" description="Basic and acidic residues" evidence="1">
    <location>
        <begin position="151"/>
        <end position="164"/>
    </location>
</feature>
<feature type="compositionally biased region" description="Polar residues" evidence="1">
    <location>
        <begin position="44"/>
        <end position="71"/>
    </location>
</feature>
<feature type="compositionally biased region" description="Low complexity" evidence="1">
    <location>
        <begin position="13"/>
        <end position="37"/>
    </location>
</feature>
<dbReference type="PANTHER" id="PTHR35395">
    <property type="entry name" value="DUF6536 DOMAIN-CONTAINING PROTEIN"/>
    <property type="match status" value="1"/>
</dbReference>
<feature type="transmembrane region" description="Helical" evidence="2">
    <location>
        <begin position="389"/>
        <end position="412"/>
    </location>
</feature>
<organism evidence="4 5">
    <name type="scientific">Fusarium anthophilum</name>
    <dbReference type="NCBI Taxonomy" id="48485"/>
    <lineage>
        <taxon>Eukaryota</taxon>
        <taxon>Fungi</taxon>
        <taxon>Dikarya</taxon>
        <taxon>Ascomycota</taxon>
        <taxon>Pezizomycotina</taxon>
        <taxon>Sordariomycetes</taxon>
        <taxon>Hypocreomycetidae</taxon>
        <taxon>Hypocreales</taxon>
        <taxon>Nectriaceae</taxon>
        <taxon>Fusarium</taxon>
        <taxon>Fusarium fujikuroi species complex</taxon>
    </lineage>
</organism>
<keyword evidence="2" id="KW-0472">Membrane</keyword>
<name>A0A8H4ZP86_9HYPO</name>
<feature type="region of interest" description="Disordered" evidence="1">
    <location>
        <begin position="1"/>
        <end position="77"/>
    </location>
</feature>
<dbReference type="Proteomes" id="UP000573603">
    <property type="component" value="Unassembled WGS sequence"/>
</dbReference>
<dbReference type="PANTHER" id="PTHR35395:SF1">
    <property type="entry name" value="DUF6536 DOMAIN-CONTAINING PROTEIN"/>
    <property type="match status" value="1"/>
</dbReference>
<feature type="transmembrane region" description="Helical" evidence="2">
    <location>
        <begin position="441"/>
        <end position="467"/>
    </location>
</feature>
<keyword evidence="2" id="KW-0812">Transmembrane</keyword>
<dbReference type="EMBL" id="JABEVY010000093">
    <property type="protein sequence ID" value="KAF5250301.1"/>
    <property type="molecule type" value="Genomic_DNA"/>
</dbReference>
<feature type="transmembrane region" description="Helical" evidence="2">
    <location>
        <begin position="506"/>
        <end position="528"/>
    </location>
</feature>
<feature type="transmembrane region" description="Helical" evidence="2">
    <location>
        <begin position="221"/>
        <end position="245"/>
    </location>
</feature>
<evidence type="ECO:0000313" key="5">
    <source>
        <dbReference type="Proteomes" id="UP000573603"/>
    </source>
</evidence>
<keyword evidence="5" id="KW-1185">Reference proteome</keyword>
<evidence type="ECO:0000256" key="2">
    <source>
        <dbReference type="SAM" id="Phobius"/>
    </source>
</evidence>
<feature type="compositionally biased region" description="Polar residues" evidence="1">
    <location>
        <begin position="137"/>
        <end position="147"/>
    </location>
</feature>
<feature type="domain" description="DUF6536" evidence="3">
    <location>
        <begin position="173"/>
        <end position="286"/>
    </location>
</feature>
<dbReference type="AlphaFoldDB" id="A0A8H4ZP86"/>
<proteinExistence type="predicted"/>
<keyword evidence="2" id="KW-1133">Transmembrane helix</keyword>
<gene>
    <name evidence="4" type="ORF">FANTH_4501</name>
</gene>
<evidence type="ECO:0000259" key="3">
    <source>
        <dbReference type="Pfam" id="PF20163"/>
    </source>
</evidence>
<feature type="transmembrane region" description="Helical" evidence="2">
    <location>
        <begin position="540"/>
        <end position="564"/>
    </location>
</feature>
<protein>
    <recommendedName>
        <fullName evidence="3">DUF6536 domain-containing protein</fullName>
    </recommendedName>
</protein>
<sequence>MNFENFESISEEPGSATTTRPPTSRTRGFTTSSGRQTVRWPFHSFSNSRSSIPNYPRRPSNSRSIPHSSGSFPRRAAGSISRSVSSVLGSDIIPDYVVNFMRGETPETLARRHRIPDSPEPGQFQRPRESQLDFIHSASSTPDNSRPGTPRAEREKMLVEERPQPTRSLMTGWRAGVAANMFLAFLILVASVACLALASAQGHMSTWESLLMEGNSTTVEGITRGILAAVNMFAIILIAGANYVVQILNSPTRAEVDNAHSTFKWLDIGTPSLRNMSLISSTRATLSGKSKSSLNVNGPLLAAITLINVVLILTYAIAVALALTRQVFSPLVTLGDALSSFLADPDVSTQDSCLITKEEIKKGLWGDREGKYWYAKTSRWFNVPSFNRWAIWFMTWIMPVGLAAAALTLGAVKEPKEAFTRFGKATVVYELPAGTSRSGMAVVAALPQLLLGLLYLSSNALLTLFYLSHELSQFTSDLLPLRVSSGQPLGSQTTSLYLTLPRPVSWILFFLVVAMAFLLSQGILLVTVDDIKGTTTGIGFSPLPLLILLVLLVLLGLGIAGLALRQVDPRGSVEGGEPAGNPLALVGGTCSAVLSARCHRVSREGGVETLEVRWGVVREGVGMNAGHATLSGRPVGDIMVGRAYS</sequence>
<feature type="region of interest" description="Disordered" evidence="1">
    <location>
        <begin position="135"/>
        <end position="165"/>
    </location>
</feature>
<evidence type="ECO:0000256" key="1">
    <source>
        <dbReference type="SAM" id="MobiDB-lite"/>
    </source>
</evidence>
<evidence type="ECO:0000313" key="4">
    <source>
        <dbReference type="EMBL" id="KAF5250301.1"/>
    </source>
</evidence>
<accession>A0A8H4ZP86</accession>
<comment type="caution">
    <text evidence="4">The sequence shown here is derived from an EMBL/GenBank/DDBJ whole genome shotgun (WGS) entry which is preliminary data.</text>
</comment>
<dbReference type="Pfam" id="PF20163">
    <property type="entry name" value="DUF6536"/>
    <property type="match status" value="1"/>
</dbReference>
<reference evidence="4 5" key="1">
    <citation type="journal article" date="2020" name="BMC Genomics">
        <title>Correction to: Identification and distribution of gene clusters required for synthesis of sphingolipid metabolism inhibitors in diverse species of the filamentous fungus Fusarium.</title>
        <authorList>
            <person name="Kim H.S."/>
            <person name="Lohmar J.M."/>
            <person name="Busman M."/>
            <person name="Brown D.W."/>
            <person name="Naumann T.A."/>
            <person name="Divon H.H."/>
            <person name="Lysoe E."/>
            <person name="Uhlig S."/>
            <person name="Proctor R.H."/>
        </authorList>
    </citation>
    <scope>NUCLEOTIDE SEQUENCE [LARGE SCALE GENOMIC DNA]</scope>
    <source>
        <strain evidence="4 5">NRRL 25214</strain>
    </source>
</reference>
<dbReference type="InterPro" id="IPR046623">
    <property type="entry name" value="DUF6536"/>
</dbReference>
<feature type="transmembrane region" description="Helical" evidence="2">
    <location>
        <begin position="300"/>
        <end position="323"/>
    </location>
</feature>
<feature type="transmembrane region" description="Helical" evidence="2">
    <location>
        <begin position="177"/>
        <end position="201"/>
    </location>
</feature>